<dbReference type="GO" id="GO:0046983">
    <property type="term" value="F:protein dimerization activity"/>
    <property type="evidence" value="ECO:0007669"/>
    <property type="project" value="InterPro"/>
</dbReference>
<dbReference type="GO" id="GO:0005665">
    <property type="term" value="C:RNA polymerase II, core complex"/>
    <property type="evidence" value="ECO:0007669"/>
    <property type="project" value="InterPro"/>
</dbReference>
<dbReference type="InterPro" id="IPR009025">
    <property type="entry name" value="RBP11-like_dimer"/>
</dbReference>
<keyword evidence="3" id="KW-0804">Transcription</keyword>
<protein>
    <submittedName>
        <fullName evidence="7">DNA-directed RNA polymerase</fullName>
    </submittedName>
</protein>
<dbReference type="HAMAP" id="MF_00261">
    <property type="entry name" value="RNApol_arch_Rpo11"/>
    <property type="match status" value="1"/>
</dbReference>
<reference evidence="7" key="1">
    <citation type="submission" date="2023-03" db="EMBL/GenBank/DDBJ databases">
        <title>Massive genome expansion in bonnet fungi (Mycena s.s.) driven by repeated elements and novel gene families across ecological guilds.</title>
        <authorList>
            <consortium name="Lawrence Berkeley National Laboratory"/>
            <person name="Harder C.B."/>
            <person name="Miyauchi S."/>
            <person name="Viragh M."/>
            <person name="Kuo A."/>
            <person name="Thoen E."/>
            <person name="Andreopoulos B."/>
            <person name="Lu D."/>
            <person name="Skrede I."/>
            <person name="Drula E."/>
            <person name="Henrissat B."/>
            <person name="Morin E."/>
            <person name="Kohler A."/>
            <person name="Barry K."/>
            <person name="LaButti K."/>
            <person name="Morin E."/>
            <person name="Salamov A."/>
            <person name="Lipzen A."/>
            <person name="Mereny Z."/>
            <person name="Hegedus B."/>
            <person name="Baldrian P."/>
            <person name="Stursova M."/>
            <person name="Weitz H."/>
            <person name="Taylor A."/>
            <person name="Grigoriev I.V."/>
            <person name="Nagy L.G."/>
            <person name="Martin F."/>
            <person name="Kauserud H."/>
        </authorList>
    </citation>
    <scope>NUCLEOTIDE SEQUENCE</scope>
    <source>
        <strain evidence="7">CBHHK002</strain>
    </source>
</reference>
<evidence type="ECO:0000256" key="2">
    <source>
        <dbReference type="ARBA" id="ARBA00022478"/>
    </source>
</evidence>
<dbReference type="EMBL" id="JARIHO010000001">
    <property type="protein sequence ID" value="KAJ7368504.1"/>
    <property type="molecule type" value="Genomic_DNA"/>
</dbReference>
<evidence type="ECO:0000256" key="4">
    <source>
        <dbReference type="ARBA" id="ARBA00023242"/>
    </source>
</evidence>
<comment type="similarity">
    <text evidence="5">Belongs to the archaeal Rpo11/eukaryotic RPB11/RPC19 RNA polymerase subunit family.</text>
</comment>
<dbReference type="Pfam" id="PF13656">
    <property type="entry name" value="RNA_pol_L_2"/>
    <property type="match status" value="1"/>
</dbReference>
<keyword evidence="8" id="KW-1185">Reference proteome</keyword>
<comment type="subcellular location">
    <subcellularLocation>
        <location evidence="1">Nucleus</location>
    </subcellularLocation>
</comment>
<sequence length="149" mass="15919">MNAPNRHELFVLDDGEKSLEVTEDTKIPNAATFKIVKQDHTLGNMLRAQLLASPNVLFAGYKTPHPLHPYFLLKIQTDGSLAPAAALEAAASRLIATLSALEGKFRREFSFKDGESGGPAAAVGMAGMEGDPYGGGGVAWGAQRDYLDF</sequence>
<accession>A0AAD7AUZ8</accession>
<organism evidence="7 8">
    <name type="scientific">Mycena albidolilacea</name>
    <dbReference type="NCBI Taxonomy" id="1033008"/>
    <lineage>
        <taxon>Eukaryota</taxon>
        <taxon>Fungi</taxon>
        <taxon>Dikarya</taxon>
        <taxon>Basidiomycota</taxon>
        <taxon>Agaricomycotina</taxon>
        <taxon>Agaricomycetes</taxon>
        <taxon>Agaricomycetidae</taxon>
        <taxon>Agaricales</taxon>
        <taxon>Marasmiineae</taxon>
        <taxon>Mycenaceae</taxon>
        <taxon>Mycena</taxon>
    </lineage>
</organism>
<evidence type="ECO:0000256" key="5">
    <source>
        <dbReference type="ARBA" id="ARBA00025751"/>
    </source>
</evidence>
<dbReference type="InterPro" id="IPR037685">
    <property type="entry name" value="RBP11"/>
</dbReference>
<gene>
    <name evidence="7" type="ORF">DFH08DRAFT_831578</name>
</gene>
<evidence type="ECO:0000256" key="1">
    <source>
        <dbReference type="ARBA" id="ARBA00004123"/>
    </source>
</evidence>
<dbReference type="AlphaFoldDB" id="A0AAD7AUZ8"/>
<dbReference type="SUPFAM" id="SSF55257">
    <property type="entry name" value="RBP11-like subunits of RNA polymerase"/>
    <property type="match status" value="1"/>
</dbReference>
<keyword evidence="4" id="KW-0539">Nucleus</keyword>
<dbReference type="InterPro" id="IPR036603">
    <property type="entry name" value="RBP11-like"/>
</dbReference>
<dbReference type="Proteomes" id="UP001218218">
    <property type="component" value="Unassembled WGS sequence"/>
</dbReference>
<dbReference type="Gene3D" id="3.30.1360.10">
    <property type="entry name" value="RNA polymerase, RBP11-like subunit"/>
    <property type="match status" value="1"/>
</dbReference>
<evidence type="ECO:0000256" key="3">
    <source>
        <dbReference type="ARBA" id="ARBA00023163"/>
    </source>
</evidence>
<dbReference type="GO" id="GO:0006366">
    <property type="term" value="P:transcription by RNA polymerase II"/>
    <property type="evidence" value="ECO:0007669"/>
    <property type="project" value="InterPro"/>
</dbReference>
<dbReference type="InterPro" id="IPR022905">
    <property type="entry name" value="Rpo11-like"/>
</dbReference>
<feature type="domain" description="DNA-directed RNA polymerase RBP11-like dimerisation" evidence="6">
    <location>
        <begin position="30"/>
        <end position="102"/>
    </location>
</feature>
<keyword evidence="2 7" id="KW-0240">DNA-directed RNA polymerase</keyword>
<evidence type="ECO:0000259" key="6">
    <source>
        <dbReference type="Pfam" id="PF13656"/>
    </source>
</evidence>
<name>A0AAD7AUZ8_9AGAR</name>
<proteinExistence type="inferred from homology"/>
<dbReference type="PANTHER" id="PTHR13946">
    <property type="entry name" value="DNA-DIRECTED RNA POLYMERASE I,II,III"/>
    <property type="match status" value="1"/>
</dbReference>
<evidence type="ECO:0000313" key="7">
    <source>
        <dbReference type="EMBL" id="KAJ7368504.1"/>
    </source>
</evidence>
<dbReference type="PANTHER" id="PTHR13946:SF16">
    <property type="entry name" value="DNA-DIRECTED RNA POLYMERASE II SUBUNIT RPB11"/>
    <property type="match status" value="1"/>
</dbReference>
<dbReference type="GO" id="GO:0003899">
    <property type="term" value="F:DNA-directed RNA polymerase activity"/>
    <property type="evidence" value="ECO:0007669"/>
    <property type="project" value="InterPro"/>
</dbReference>
<comment type="caution">
    <text evidence="7">The sequence shown here is derived from an EMBL/GenBank/DDBJ whole genome shotgun (WGS) entry which is preliminary data.</text>
</comment>
<dbReference type="CDD" id="cd06926">
    <property type="entry name" value="RNAP_II_RPB11"/>
    <property type="match status" value="1"/>
</dbReference>
<evidence type="ECO:0000313" key="8">
    <source>
        <dbReference type="Proteomes" id="UP001218218"/>
    </source>
</evidence>